<dbReference type="Pfam" id="PF00082">
    <property type="entry name" value="Peptidase_S8"/>
    <property type="match status" value="1"/>
</dbReference>
<feature type="region of interest" description="Disordered" evidence="9">
    <location>
        <begin position="31"/>
        <end position="52"/>
    </location>
</feature>
<dbReference type="InterPro" id="IPR050131">
    <property type="entry name" value="Peptidase_S8_subtilisin-like"/>
</dbReference>
<keyword evidence="13" id="KW-1185">Reference proteome</keyword>
<feature type="active site" description="Charge relay system" evidence="6 7">
    <location>
        <position position="193"/>
    </location>
</feature>
<feature type="signal peptide" evidence="10">
    <location>
        <begin position="1"/>
        <end position="32"/>
    </location>
</feature>
<dbReference type="Gene3D" id="3.50.30.30">
    <property type="match status" value="1"/>
</dbReference>
<organism evidence="12 13">
    <name type="scientific">Tersicoccus phoenicis</name>
    <dbReference type="NCBI Taxonomy" id="554083"/>
    <lineage>
        <taxon>Bacteria</taxon>
        <taxon>Bacillati</taxon>
        <taxon>Actinomycetota</taxon>
        <taxon>Actinomycetes</taxon>
        <taxon>Micrococcales</taxon>
        <taxon>Micrococcaceae</taxon>
        <taxon>Tersicoccus</taxon>
    </lineage>
</organism>
<comment type="caution">
    <text evidence="12">The sequence shown here is derived from an EMBL/GenBank/DDBJ whole genome shotgun (WGS) entry which is preliminary data.</text>
</comment>
<dbReference type="GO" id="GO:0004252">
    <property type="term" value="F:serine-type endopeptidase activity"/>
    <property type="evidence" value="ECO:0007669"/>
    <property type="project" value="UniProtKB-UniRule"/>
</dbReference>
<evidence type="ECO:0000256" key="2">
    <source>
        <dbReference type="ARBA" id="ARBA00022670"/>
    </source>
</evidence>
<evidence type="ECO:0000256" key="4">
    <source>
        <dbReference type="ARBA" id="ARBA00022801"/>
    </source>
</evidence>
<feature type="region of interest" description="Disordered" evidence="9">
    <location>
        <begin position="564"/>
        <end position="583"/>
    </location>
</feature>
<reference evidence="12 13" key="1">
    <citation type="submission" date="2016-12" db="EMBL/GenBank/DDBJ databases">
        <title>Draft genome of Tersicoccus phoenicis 1P05MA.</title>
        <authorList>
            <person name="Nakajima Y."/>
            <person name="Yoshizawa S."/>
            <person name="Nakamura K."/>
            <person name="Ogura Y."/>
            <person name="Hayashi T."/>
            <person name="Kogure K."/>
        </authorList>
    </citation>
    <scope>NUCLEOTIDE SEQUENCE [LARGE SCALE GENOMIC DNA]</scope>
    <source>
        <strain evidence="12 13">1p05MA</strain>
    </source>
</reference>
<feature type="domain" description="Peptidase S8/S53" evidence="11">
    <location>
        <begin position="184"/>
        <end position="655"/>
    </location>
</feature>
<evidence type="ECO:0000256" key="3">
    <source>
        <dbReference type="ARBA" id="ARBA00022729"/>
    </source>
</evidence>
<dbReference type="EMBL" id="MRDE01000072">
    <property type="protein sequence ID" value="OMH23574.1"/>
    <property type="molecule type" value="Genomic_DNA"/>
</dbReference>
<evidence type="ECO:0000313" key="13">
    <source>
        <dbReference type="Proteomes" id="UP000187085"/>
    </source>
</evidence>
<dbReference type="InterPro" id="IPR023827">
    <property type="entry name" value="Peptidase_S8_Asp-AS"/>
</dbReference>
<dbReference type="InterPro" id="IPR028994">
    <property type="entry name" value="Integrin_alpha_N"/>
</dbReference>
<dbReference type="Pfam" id="PF13517">
    <property type="entry name" value="FG-GAP_3"/>
    <property type="match status" value="1"/>
</dbReference>
<proteinExistence type="inferred from homology"/>
<dbReference type="InterPro" id="IPR000209">
    <property type="entry name" value="Peptidase_S8/S53_dom"/>
</dbReference>
<dbReference type="PRINTS" id="PR00723">
    <property type="entry name" value="SUBTILISIN"/>
</dbReference>
<gene>
    <name evidence="12" type="ORF">BKD30_11690</name>
</gene>
<dbReference type="OrthoDB" id="614750at2"/>
<dbReference type="InterPro" id="IPR013517">
    <property type="entry name" value="FG-GAP"/>
</dbReference>
<feature type="active site" description="Charge relay system" evidence="6 7">
    <location>
        <position position="616"/>
    </location>
</feature>
<dbReference type="PROSITE" id="PS00138">
    <property type="entry name" value="SUBTILASE_SER"/>
    <property type="match status" value="1"/>
</dbReference>
<dbReference type="Gene3D" id="3.40.50.200">
    <property type="entry name" value="Peptidase S8/S53 domain"/>
    <property type="match status" value="1"/>
</dbReference>
<evidence type="ECO:0000256" key="10">
    <source>
        <dbReference type="SAM" id="SignalP"/>
    </source>
</evidence>
<dbReference type="STRING" id="554083.BKD30_11690"/>
<dbReference type="PROSITE" id="PS00136">
    <property type="entry name" value="SUBTILASE_ASP"/>
    <property type="match status" value="1"/>
</dbReference>
<dbReference type="PROSITE" id="PS51892">
    <property type="entry name" value="SUBTILASE"/>
    <property type="match status" value="1"/>
</dbReference>
<accession>A0A1R1L7R3</accession>
<dbReference type="InterPro" id="IPR023828">
    <property type="entry name" value="Peptidase_S8_Ser-AS"/>
</dbReference>
<keyword evidence="5 7" id="KW-0720">Serine protease</keyword>
<dbReference type="CDD" id="cd07474">
    <property type="entry name" value="Peptidases_S8_subtilisin_Vpr-like"/>
    <property type="match status" value="1"/>
</dbReference>
<keyword evidence="2 7" id="KW-0645">Protease</keyword>
<keyword evidence="3 10" id="KW-0732">Signal</keyword>
<evidence type="ECO:0000256" key="8">
    <source>
        <dbReference type="RuleBase" id="RU003355"/>
    </source>
</evidence>
<dbReference type="InterPro" id="IPR022398">
    <property type="entry name" value="Peptidase_S8_His-AS"/>
</dbReference>
<evidence type="ECO:0000256" key="1">
    <source>
        <dbReference type="ARBA" id="ARBA00011073"/>
    </source>
</evidence>
<feature type="chain" id="PRO_5012073904" description="Peptidase S8/S53 domain-containing protein" evidence="10">
    <location>
        <begin position="33"/>
        <end position="1340"/>
    </location>
</feature>
<dbReference type="InterPro" id="IPR034213">
    <property type="entry name" value="S8_Vpr-like"/>
</dbReference>
<dbReference type="RefSeq" id="WP_083956383.1">
    <property type="nucleotide sequence ID" value="NZ_MRDE01000072.1"/>
</dbReference>
<name>A0A1R1L7R3_9MICC</name>
<dbReference type="PANTHER" id="PTHR43806">
    <property type="entry name" value="PEPTIDASE S8"/>
    <property type="match status" value="1"/>
</dbReference>
<protein>
    <recommendedName>
        <fullName evidence="11">Peptidase S8/S53 domain-containing protein</fullName>
    </recommendedName>
</protein>
<comment type="similarity">
    <text evidence="1 7 8">Belongs to the peptidase S8 family.</text>
</comment>
<dbReference type="PANTHER" id="PTHR43806:SF11">
    <property type="entry name" value="CEREVISIN-RELATED"/>
    <property type="match status" value="1"/>
</dbReference>
<evidence type="ECO:0000256" key="6">
    <source>
        <dbReference type="PIRSR" id="PIRSR615500-1"/>
    </source>
</evidence>
<evidence type="ECO:0000313" key="12">
    <source>
        <dbReference type="EMBL" id="OMH23574.1"/>
    </source>
</evidence>
<evidence type="ECO:0000256" key="5">
    <source>
        <dbReference type="ARBA" id="ARBA00022825"/>
    </source>
</evidence>
<dbReference type="SUPFAM" id="SSF52743">
    <property type="entry name" value="Subtilisin-like"/>
    <property type="match status" value="1"/>
</dbReference>
<keyword evidence="4 7" id="KW-0378">Hydrolase</keyword>
<dbReference type="PROSITE" id="PS00137">
    <property type="entry name" value="SUBTILASE_HIS"/>
    <property type="match status" value="1"/>
</dbReference>
<evidence type="ECO:0000259" key="11">
    <source>
        <dbReference type="Pfam" id="PF00082"/>
    </source>
</evidence>
<feature type="active site" description="Charge relay system" evidence="6 7">
    <location>
        <position position="267"/>
    </location>
</feature>
<dbReference type="InterPro" id="IPR036852">
    <property type="entry name" value="Peptidase_S8/S53_dom_sf"/>
</dbReference>
<evidence type="ECO:0000256" key="9">
    <source>
        <dbReference type="SAM" id="MobiDB-lite"/>
    </source>
</evidence>
<dbReference type="InterPro" id="IPR015500">
    <property type="entry name" value="Peptidase_S8_subtilisin-rel"/>
</dbReference>
<dbReference type="GO" id="GO:0006508">
    <property type="term" value="P:proteolysis"/>
    <property type="evidence" value="ECO:0007669"/>
    <property type="project" value="UniProtKB-KW"/>
</dbReference>
<dbReference type="Proteomes" id="UP000187085">
    <property type="component" value="Unassembled WGS sequence"/>
</dbReference>
<sequence length="1340" mass="137517">MKRARNRGLGRALLATLTGAALVTSFATPAMADQNSGPTPPAQGLKSQPVKATKISPRLASASGQTSVFVQFTGQGAFDRTQPVGVKRGTQKPVARVAEVKAIRASITSAARSAASAAGASTLYTTTNTIPGVALRGDAAALRALAKQANVVKITPLVPKKPSNKGTDIDTRALDSWVQKKATGEGTTIAVIDTGIDYTHTDFGGPGTAAAFAQAKASPTVPAGLYDPAKFAGGYDLVGDDYNADPSSATYQPVPKPDANPLDCNGHGTHVAGTAAGYGVNADGSTFTGDYGTLTADTVNAMRIGPGSAPKAKLVGLRVFGCDGSSDVVGSALDRVLDPNGDGDFSDRAQIVNMSLGSDWSPTDDPENAIVDNLTDQNILSVVASGNAGDSYDIGGSPGNARSSLTVANSIGSQVTLDRVDVLAPANVAGQAQGQYSANFDYNAAGVTQAQLTGTVVVPDAANKFGCQAFPAGSLTGKWVWLQWEENGSFPCGSAARFNNAEKAGATGVVLDSPRDVFDSGIAGNATIPGIQLNRTSSDKLRPAATAGTLQLRLSPDYIGTAGGASGQKDQLNASSSRGVHGSNGIIKPDVAAAGTLIGSAAVGSGNKPNVKSGTSMATPHVAGIAALVRGKYPFLTATQTKALVMNTANKDVLTADGTPYGPNRVGSGRVDALEALNSPTYAYATDDPTLTSINFGVLEVTDKPVTVTKNVTVRNNTTTAVSYAAAFRASSQVPGVAYAVPATVSVPAAASATVPITMTINDPRALAKSMDPSLETEQQGLARQFMAEAAGRLTLTAASKPVLRVPVYASVKPASAMSAGTVSFSANPTSTLVPLSGRGNTQTGFGAVVGGFQLGASSTRLPDSTAPQRDVVDLQYVGANSSVPAVAAAGGNARTDGVVNFGISTWANNPAIAASTEFDVEVDTNRDGKTDYVTFTTRQTGVDLVLAATYPVVNGKLAADPVDVRPLNGRTGETDTNTFDTNAFTLPVRAGVYGLDLSKSAPIQYRVSSFNGYSNSAIDSTSWIAYNLSQPNVAFGNADGSVLFADVPNTGLPAQRSASGGAAQALFLHLHNATGDLSATDGEKAQVVPVTLPAPASPSIPSASTVTTIDPGGRLWAYPADGRGGVTPRKQIGAGWQNAVSTSVVDWNGDQVLDVVAQWKDGRLTVYPGVRTGGFATPVTLASSGWATKKVLATQWTRTGAPGILTIESNGDMRYYPNTNGLIGASSVIGRGWSGFEISDTDWDKDGSTDLVARNTRGELLVYRSNGAGGFLNEARPVVGRGWQIMSDIVARPDFTGNGSLSVLGIDNAGKLRNYRVVNKAFTTMNIVGTGWTGYKLSE</sequence>
<feature type="compositionally biased region" description="Polar residues" evidence="9">
    <location>
        <begin position="568"/>
        <end position="578"/>
    </location>
</feature>
<evidence type="ECO:0000256" key="7">
    <source>
        <dbReference type="PROSITE-ProRule" id="PRU01240"/>
    </source>
</evidence>
<dbReference type="SUPFAM" id="SSF69318">
    <property type="entry name" value="Integrin alpha N-terminal domain"/>
    <property type="match status" value="1"/>
</dbReference>